<dbReference type="Proteomes" id="UP000297591">
    <property type="component" value="Segment"/>
</dbReference>
<sequence>MEFVGDLMNEPWLKAFMFPASGRLTLTVKSVRKAEVAFDDQEPKIQTIMSFEETTCELTLAKINAIPLIKLLGNDVALWPGRRVTFYATNQVMPHPLRKDEPCIRVYGSPEIDEEISCAWAPPKRRKIVQKLHPTGVFKPAMKKIEEADPSQLDSIRHRILELRASNDLSEEEYNQLIAKIQTMS</sequence>
<reference evidence="1 2" key="1">
    <citation type="submission" date="2010-12" db="EMBL/GenBank/DDBJ databases">
        <title>The Genome Sequence of Synechococcus phage S-CAM8 0608SB47.</title>
        <authorList>
            <consortium name="The Broad Institute Genome Sequencing Platform"/>
            <person name="Henn M.R."/>
            <person name="Martiny J."/>
            <person name="Weihe C."/>
            <person name="Levin J."/>
            <person name="Malboeuf C."/>
            <person name="Casali M."/>
            <person name="Russ C."/>
            <person name="Lennon N."/>
            <person name="Chapman S.B."/>
            <person name="Erlich R."/>
            <person name="Young S.K."/>
            <person name="Yandava C."/>
            <person name="Zeng Q."/>
            <person name="Alvarado L."/>
            <person name="Anderson S."/>
            <person name="Berlin A."/>
            <person name="Chen Z."/>
            <person name="Freedman E."/>
            <person name="Gellesch M."/>
            <person name="Goldberg J."/>
            <person name="Green L."/>
            <person name="Griggs A."/>
            <person name="Gujja S."/>
            <person name="Heilman E.R."/>
            <person name="Heiman D."/>
            <person name="Hollinger A."/>
            <person name="Howarth C."/>
            <person name="Larson L."/>
            <person name="Mehta T."/>
            <person name="Pearson M."/>
            <person name="Roberts A."/>
            <person name="Ryan E."/>
            <person name="Saif S."/>
            <person name="Shea T."/>
            <person name="Shenoy N."/>
            <person name="Sisk P."/>
            <person name="Stolte C."/>
            <person name="Sykes S."/>
            <person name="White J."/>
            <person name="Haas B."/>
            <person name="Nusbaum C."/>
            <person name="Birren B."/>
        </authorList>
    </citation>
    <scope>NUCLEOTIDE SEQUENCE [LARGE SCALE GENOMIC DNA]</scope>
    <source>
        <strain evidence="1 2">0608SB47</strain>
    </source>
</reference>
<dbReference type="EMBL" id="JF974299">
    <property type="protein sequence ID" value="AET72725.1"/>
    <property type="molecule type" value="Genomic_DNA"/>
</dbReference>
<accession>G8EY35</accession>
<proteinExistence type="predicted"/>
<gene>
    <name evidence="1" type="ORF">SXFG_00175</name>
</gene>
<organism evidence="1 2">
    <name type="scientific">Synechococcus phage S-CAM8</name>
    <dbReference type="NCBI Taxonomy" id="754038"/>
    <lineage>
        <taxon>Viruses</taxon>
        <taxon>Duplodnaviria</taxon>
        <taxon>Heunggongvirae</taxon>
        <taxon>Uroviricota</taxon>
        <taxon>Caudoviricetes</taxon>
        <taxon>Pantevenvirales</taxon>
        <taxon>Kyanoviridae</taxon>
        <taxon>Neritesvirus</taxon>
        <taxon>Neritesvirus scam8</taxon>
    </lineage>
</organism>
<evidence type="ECO:0000313" key="1">
    <source>
        <dbReference type="EMBL" id="AET72725.1"/>
    </source>
</evidence>
<protein>
    <submittedName>
        <fullName evidence="1">Uncharacterized protein</fullName>
    </submittedName>
</protein>
<evidence type="ECO:0000313" key="2">
    <source>
        <dbReference type="Proteomes" id="UP000297591"/>
    </source>
</evidence>
<name>G8EY35_9CAUD</name>